<dbReference type="AlphaFoldDB" id="A0AA37KPX8"/>
<evidence type="ECO:0000256" key="1">
    <source>
        <dbReference type="SAM" id="MobiDB-lite"/>
    </source>
</evidence>
<feature type="compositionally biased region" description="Polar residues" evidence="1">
    <location>
        <begin position="47"/>
        <end position="67"/>
    </location>
</feature>
<proteinExistence type="predicted"/>
<protein>
    <submittedName>
        <fullName evidence="2">Uncharacterized protein</fullName>
    </submittedName>
</protein>
<evidence type="ECO:0000313" key="3">
    <source>
        <dbReference type="Proteomes" id="UP001055105"/>
    </source>
</evidence>
<feature type="region of interest" description="Disordered" evidence="1">
    <location>
        <begin position="25"/>
        <end position="67"/>
    </location>
</feature>
<accession>A0AA37KPX8</accession>
<dbReference type="Proteomes" id="UP001055105">
    <property type="component" value="Unassembled WGS sequence"/>
</dbReference>
<gene>
    <name evidence="2" type="ORF">CE91St16_29330</name>
</gene>
<dbReference type="EMBL" id="BQOL01000002">
    <property type="protein sequence ID" value="GKI20025.1"/>
    <property type="molecule type" value="Genomic_DNA"/>
</dbReference>
<reference evidence="2" key="1">
    <citation type="submission" date="2022-01" db="EMBL/GenBank/DDBJ databases">
        <title>Novel bile acid biosynthetic pathways are enriched in the microbiome of centenarians.</title>
        <authorList>
            <person name="Sato Y."/>
            <person name="Atarashi K."/>
            <person name="Plichta R.D."/>
            <person name="Arai Y."/>
            <person name="Sasajima S."/>
            <person name="Kearney M.S."/>
            <person name="Suda W."/>
            <person name="Takeshita K."/>
            <person name="Sasaki T."/>
            <person name="Okamoto S."/>
            <person name="Skelly N.A."/>
            <person name="Okamura Y."/>
            <person name="Vlamakis H."/>
            <person name="Li Y."/>
            <person name="Tanoue T."/>
            <person name="Takei H."/>
            <person name="Nittono H."/>
            <person name="Narushima S."/>
            <person name="Irie J."/>
            <person name="Itoh H."/>
            <person name="Moriya K."/>
            <person name="Sugiura Y."/>
            <person name="Suematsu M."/>
            <person name="Moritoki N."/>
            <person name="Shibata S."/>
            <person name="Littman R.D."/>
            <person name="Fischbach A.M."/>
            <person name="Uwamino Y."/>
            <person name="Inoue T."/>
            <person name="Honda A."/>
            <person name="Hattori M."/>
            <person name="Murai T."/>
            <person name="Xavier J.R."/>
            <person name="Hirose N."/>
            <person name="Honda K."/>
        </authorList>
    </citation>
    <scope>NUCLEOTIDE SEQUENCE</scope>
    <source>
        <strain evidence="2">CE91-St16</strain>
    </source>
</reference>
<organism evidence="2 3">
    <name type="scientific">Alistipes finegoldii</name>
    <dbReference type="NCBI Taxonomy" id="214856"/>
    <lineage>
        <taxon>Bacteria</taxon>
        <taxon>Pseudomonadati</taxon>
        <taxon>Bacteroidota</taxon>
        <taxon>Bacteroidia</taxon>
        <taxon>Bacteroidales</taxon>
        <taxon>Rikenellaceae</taxon>
        <taxon>Alistipes</taxon>
    </lineage>
</organism>
<evidence type="ECO:0000313" key="2">
    <source>
        <dbReference type="EMBL" id="GKI20025.1"/>
    </source>
</evidence>
<sequence length="67" mass="7208">MRHIGTERDALLRQKQLTGLTGFFADEEFSPGDADEEAAENGPQPPSYSGTAIRSTGCSRFGSSGWD</sequence>
<feature type="compositionally biased region" description="Acidic residues" evidence="1">
    <location>
        <begin position="25"/>
        <end position="39"/>
    </location>
</feature>
<name>A0AA37KPX8_9BACT</name>
<comment type="caution">
    <text evidence="2">The sequence shown here is derived from an EMBL/GenBank/DDBJ whole genome shotgun (WGS) entry which is preliminary data.</text>
</comment>